<keyword evidence="1" id="KW-1133">Transmembrane helix</keyword>
<dbReference type="AlphaFoldDB" id="A0A858SVH9"/>
<sequence length="98" mass="10756">MAGGRPPLFLERRSYRQRRLIDAVRLLAVLAAGLWMIPLIWADGSDPQAAAVPMSRALFYIFGVWFAVILAAFVLSGRMRRMPDPGGEGAEGAEEPGR</sequence>
<feature type="transmembrane region" description="Helical" evidence="1">
    <location>
        <begin position="20"/>
        <end position="42"/>
    </location>
</feature>
<protein>
    <submittedName>
        <fullName evidence="2">Uncharacterized protein</fullName>
    </submittedName>
</protein>
<dbReference type="EMBL" id="CP048788">
    <property type="protein sequence ID" value="QJF51663.1"/>
    <property type="molecule type" value="Genomic_DNA"/>
</dbReference>
<proteinExistence type="predicted"/>
<evidence type="ECO:0000313" key="3">
    <source>
        <dbReference type="Proteomes" id="UP000503308"/>
    </source>
</evidence>
<gene>
    <name evidence="2" type="ORF">G3256_11070</name>
</gene>
<feature type="transmembrane region" description="Helical" evidence="1">
    <location>
        <begin position="57"/>
        <end position="75"/>
    </location>
</feature>
<organism evidence="2 3">
    <name type="scientific">Roseobacter ponti</name>
    <dbReference type="NCBI Taxonomy" id="1891787"/>
    <lineage>
        <taxon>Bacteria</taxon>
        <taxon>Pseudomonadati</taxon>
        <taxon>Pseudomonadota</taxon>
        <taxon>Alphaproteobacteria</taxon>
        <taxon>Rhodobacterales</taxon>
        <taxon>Roseobacteraceae</taxon>
        <taxon>Roseobacter</taxon>
    </lineage>
</organism>
<evidence type="ECO:0000313" key="2">
    <source>
        <dbReference type="EMBL" id="QJF51663.1"/>
    </source>
</evidence>
<dbReference type="RefSeq" id="WP_169640880.1">
    <property type="nucleotide sequence ID" value="NZ_CP048788.1"/>
</dbReference>
<dbReference type="KEGG" id="rpon:G3256_11070"/>
<keyword evidence="1" id="KW-0812">Transmembrane</keyword>
<keyword evidence="1" id="KW-0472">Membrane</keyword>
<reference evidence="2 3" key="1">
    <citation type="submission" date="2020-02" db="EMBL/GenBank/DDBJ databases">
        <title>Genome sequence of Roseobacter ponti.</title>
        <authorList>
            <person name="Hollensteiner J."/>
            <person name="Schneider D."/>
            <person name="Poehlein A."/>
            <person name="Daniel R."/>
        </authorList>
    </citation>
    <scope>NUCLEOTIDE SEQUENCE [LARGE SCALE GENOMIC DNA]</scope>
    <source>
        <strain evidence="2 3">DSM 106830</strain>
    </source>
</reference>
<evidence type="ECO:0000256" key="1">
    <source>
        <dbReference type="SAM" id="Phobius"/>
    </source>
</evidence>
<dbReference type="Proteomes" id="UP000503308">
    <property type="component" value="Chromosome"/>
</dbReference>
<name>A0A858SVH9_9RHOB</name>
<accession>A0A858SVH9</accession>
<keyword evidence="3" id="KW-1185">Reference proteome</keyword>